<keyword evidence="3" id="KW-0813">Transport</keyword>
<feature type="transmembrane region" description="Helical" evidence="9">
    <location>
        <begin position="103"/>
        <end position="128"/>
    </location>
</feature>
<keyword evidence="7 9" id="KW-1133">Transmembrane helix</keyword>
<name>A0A345NJR4_9MICO</name>
<comment type="similarity">
    <text evidence="2">Belongs to the amino acid-polyamine-organocation (APC) superfamily. Amino acid transporter (AAT) (TC 2.A.3.1) family.</text>
</comment>
<dbReference type="InterPro" id="IPR004840">
    <property type="entry name" value="Amino_acid_permease_CS"/>
</dbReference>
<dbReference type="GO" id="GO:0006865">
    <property type="term" value="P:amino acid transport"/>
    <property type="evidence" value="ECO:0007669"/>
    <property type="project" value="UniProtKB-KW"/>
</dbReference>
<feature type="transmembrane region" description="Helical" evidence="9">
    <location>
        <begin position="54"/>
        <end position="73"/>
    </location>
</feature>
<dbReference type="PANTHER" id="PTHR43495:SF2">
    <property type="entry name" value="D-SERINE_D-ALANINE_GLYCINE TRANSPORTER"/>
    <property type="match status" value="1"/>
</dbReference>
<dbReference type="GO" id="GO:0005886">
    <property type="term" value="C:plasma membrane"/>
    <property type="evidence" value="ECO:0007669"/>
    <property type="project" value="UniProtKB-SubCell"/>
</dbReference>
<dbReference type="EMBL" id="CP031229">
    <property type="protein sequence ID" value="AXH95272.1"/>
    <property type="molecule type" value="Genomic_DNA"/>
</dbReference>
<evidence type="ECO:0000256" key="4">
    <source>
        <dbReference type="ARBA" id="ARBA00022475"/>
    </source>
</evidence>
<evidence type="ECO:0000256" key="9">
    <source>
        <dbReference type="SAM" id="Phobius"/>
    </source>
</evidence>
<feature type="transmembrane region" description="Helical" evidence="9">
    <location>
        <begin position="289"/>
        <end position="317"/>
    </location>
</feature>
<evidence type="ECO:0000256" key="5">
    <source>
        <dbReference type="ARBA" id="ARBA00022692"/>
    </source>
</evidence>
<dbReference type="GO" id="GO:0055085">
    <property type="term" value="P:transmembrane transport"/>
    <property type="evidence" value="ECO:0007669"/>
    <property type="project" value="InterPro"/>
</dbReference>
<keyword evidence="5 9" id="KW-0812">Transmembrane</keyword>
<dbReference type="PROSITE" id="PS00218">
    <property type="entry name" value="AMINO_ACID_PERMEASE_1"/>
    <property type="match status" value="1"/>
</dbReference>
<dbReference type="Gene3D" id="1.20.1740.10">
    <property type="entry name" value="Amino acid/polyamine transporter I"/>
    <property type="match status" value="1"/>
</dbReference>
<dbReference type="FunFam" id="1.20.1740.10:FF:000001">
    <property type="entry name" value="Amino acid permease"/>
    <property type="match status" value="1"/>
</dbReference>
<dbReference type="InterPro" id="IPR004841">
    <property type="entry name" value="AA-permease/SLC12A_dom"/>
</dbReference>
<evidence type="ECO:0000256" key="6">
    <source>
        <dbReference type="ARBA" id="ARBA00022970"/>
    </source>
</evidence>
<feature type="transmembrane region" description="Helical" evidence="9">
    <location>
        <begin position="351"/>
        <end position="370"/>
    </location>
</feature>
<sequence length="483" mass="52456">MSMPVHPQTSTHPEERLHRGLQNRHIQLIAIGGAIGTGLFMGSGKTIAAAGPSVLIVYLIIGTMLFFVMRAMGELLLFNLDYKSFQDFAADMLGGWAGFFCGWTYWLCWIVTGMADIIAVASYFNYWLNPDDPTEIRATALLLGLVVLLGLLGLNMLTVGLFGELEFWFAIIKVVAILALIIMGAWMIIRGFTAPDGTQASLANLWNRPGGVFPHGADGFFAGFQIATFAFVGIELVGATAAETANPTKTLPRAINQIPIRVLFFYVFSLVVIMSVTPWDLVSPELSPFVNLFTLVGVAAAASLMNFVVLTSAASAANSGLFSTSRMLYGLAHKNMAPAPTGRLSSRMVPAVGLVISVIIVSSSLLLLLSDTVMGAFTVVTTISAVLFMFVWGMILCSYIVYRRRYPEAHATSIYKMPGGVPMCYVVLAFFVFIIYVLTREQDTLVALLGTPLWFVILGVAWYLIKDKVHEDDTHTEGVGAAL</sequence>
<feature type="domain" description="Amino acid permease/ SLC12A" evidence="10">
    <location>
        <begin position="25"/>
        <end position="467"/>
    </location>
</feature>
<dbReference type="OrthoDB" id="5297508at2"/>
<keyword evidence="4" id="KW-1003">Cell membrane</keyword>
<dbReference type="KEGG" id="orn:DV701_03170"/>
<evidence type="ECO:0000313" key="12">
    <source>
        <dbReference type="Proteomes" id="UP000253790"/>
    </source>
</evidence>
<feature type="transmembrane region" description="Helical" evidence="9">
    <location>
        <begin position="140"/>
        <end position="161"/>
    </location>
</feature>
<gene>
    <name evidence="11" type="ORF">DV701_03170</name>
</gene>
<keyword evidence="6" id="KW-0029">Amino-acid transport</keyword>
<proteinExistence type="inferred from homology"/>
<evidence type="ECO:0000256" key="2">
    <source>
        <dbReference type="ARBA" id="ARBA00008583"/>
    </source>
</evidence>
<feature type="transmembrane region" description="Helical" evidence="9">
    <location>
        <begin position="376"/>
        <end position="402"/>
    </location>
</feature>
<feature type="transmembrane region" description="Helical" evidence="9">
    <location>
        <begin position="445"/>
        <end position="465"/>
    </location>
</feature>
<evidence type="ECO:0000256" key="7">
    <source>
        <dbReference type="ARBA" id="ARBA00022989"/>
    </source>
</evidence>
<evidence type="ECO:0000256" key="3">
    <source>
        <dbReference type="ARBA" id="ARBA00022448"/>
    </source>
</evidence>
<reference evidence="11 12" key="1">
    <citation type="submission" date="2018-07" db="EMBL/GenBank/DDBJ databases">
        <title>Complete genome sequencing of Ornithinimicrobium sp. AMA3305.</title>
        <authorList>
            <person name="Bae J.-W."/>
        </authorList>
    </citation>
    <scope>NUCLEOTIDE SEQUENCE [LARGE SCALE GENOMIC DNA]</scope>
    <source>
        <strain evidence="11 12">AMA3305</strain>
    </source>
</reference>
<feature type="transmembrane region" description="Helical" evidence="9">
    <location>
        <begin position="423"/>
        <end position="439"/>
    </location>
</feature>
<feature type="transmembrane region" description="Helical" evidence="9">
    <location>
        <begin position="25"/>
        <end position="42"/>
    </location>
</feature>
<comment type="subcellular location">
    <subcellularLocation>
        <location evidence="1">Cell membrane</location>
        <topology evidence="1">Multi-pass membrane protein</topology>
    </subcellularLocation>
</comment>
<keyword evidence="8 9" id="KW-0472">Membrane</keyword>
<feature type="transmembrane region" description="Helical" evidence="9">
    <location>
        <begin position="258"/>
        <end position="277"/>
    </location>
</feature>
<dbReference type="PIRSF" id="PIRSF006060">
    <property type="entry name" value="AA_transporter"/>
    <property type="match status" value="1"/>
</dbReference>
<organism evidence="11 12">
    <name type="scientific">Ornithinimicrobium avium</name>
    <dbReference type="NCBI Taxonomy" id="2283195"/>
    <lineage>
        <taxon>Bacteria</taxon>
        <taxon>Bacillati</taxon>
        <taxon>Actinomycetota</taxon>
        <taxon>Actinomycetes</taxon>
        <taxon>Micrococcales</taxon>
        <taxon>Ornithinimicrobiaceae</taxon>
        <taxon>Ornithinimicrobium</taxon>
    </lineage>
</organism>
<evidence type="ECO:0000256" key="8">
    <source>
        <dbReference type="ARBA" id="ARBA00023136"/>
    </source>
</evidence>
<evidence type="ECO:0000256" key="1">
    <source>
        <dbReference type="ARBA" id="ARBA00004651"/>
    </source>
</evidence>
<evidence type="ECO:0000259" key="10">
    <source>
        <dbReference type="Pfam" id="PF00324"/>
    </source>
</evidence>
<dbReference type="Pfam" id="PF00324">
    <property type="entry name" value="AA_permease"/>
    <property type="match status" value="1"/>
</dbReference>
<feature type="transmembrane region" description="Helical" evidence="9">
    <location>
        <begin position="167"/>
        <end position="189"/>
    </location>
</feature>
<keyword evidence="12" id="KW-1185">Reference proteome</keyword>
<dbReference type="AlphaFoldDB" id="A0A345NJR4"/>
<dbReference type="PANTHER" id="PTHR43495">
    <property type="entry name" value="GABA PERMEASE"/>
    <property type="match status" value="1"/>
</dbReference>
<accession>A0A345NJR4</accession>
<protein>
    <submittedName>
        <fullName evidence="11">Amino acid permease</fullName>
    </submittedName>
</protein>
<dbReference type="Proteomes" id="UP000253790">
    <property type="component" value="Chromosome"/>
</dbReference>
<evidence type="ECO:0000313" key="11">
    <source>
        <dbReference type="EMBL" id="AXH95272.1"/>
    </source>
</evidence>